<evidence type="ECO:0000256" key="5">
    <source>
        <dbReference type="ARBA" id="ARBA00023136"/>
    </source>
</evidence>
<dbReference type="RefSeq" id="WP_012003288.1">
    <property type="nucleotide sequence ID" value="NC_009828.1"/>
</dbReference>
<sequence length="360" mass="41930" precursor="true">MHSIKRDLFINVVILSVVVVLIFGSISMIILYFSGMSSARETIRHKNRAATYFIEGYFKKFYTTIDFLSHLRDVRLAPYLDEKSRQNVLEIYGLIEKADSDINYIYSGYRNGMLLINNYEPPEGFDPTIRPWYTAAIESYPEISWGEPYQEIKTKEWLVSVSKALVDEENNITEVLAIDTSLEKLENILWDSDERYRSSYSYVIKEDQQIIIHHDKQHLRHNLSDVVKKSLSFEKNYGSFEYRLNNTEKIAYYSRIENLGWIVITVVNKDEITKPIFSQMGTTILLFIIASSILGWFMSNSFSKKIVIPLLMLKERVNRVIEGKLNGQSISEFPDNEIGTIADDIFRLTGKELYKKKIKN</sequence>
<dbReference type="KEGG" id="tle:Tlet_1254"/>
<reference evidence="8 9" key="2">
    <citation type="journal article" date="2009" name="Proc. Natl. Acad. Sci. U.S.A.">
        <title>On the chimeric nature, thermophilic origin, and phylogenetic placement of the Thermotogales.</title>
        <authorList>
            <person name="Zhaxybayeva O."/>
            <person name="Swithers K.S."/>
            <person name="Lapierre P."/>
            <person name="Fournier G.P."/>
            <person name="Bickhart D.M."/>
            <person name="DeBoy R.T."/>
            <person name="Nelson K.E."/>
            <person name="Nesbo C.L."/>
            <person name="Doolittle W.F."/>
            <person name="Gogarten J.P."/>
            <person name="Noll K.M."/>
        </authorList>
    </citation>
    <scope>NUCLEOTIDE SEQUENCE [LARGE SCALE GENOMIC DNA]</scope>
    <source>
        <strain evidence="9">ATCC BAA-301 / DSM 14385 / NBRC 107922 / TMO</strain>
    </source>
</reference>
<dbReference type="CDD" id="cd12912">
    <property type="entry name" value="PDC2_MCP_like"/>
    <property type="match status" value="1"/>
</dbReference>
<evidence type="ECO:0000313" key="9">
    <source>
        <dbReference type="Proteomes" id="UP000002016"/>
    </source>
</evidence>
<proteinExistence type="predicted"/>
<dbReference type="Proteomes" id="UP000002016">
    <property type="component" value="Chromosome"/>
</dbReference>
<dbReference type="Gene3D" id="3.30.450.20">
    <property type="entry name" value="PAS domain"/>
    <property type="match status" value="1"/>
</dbReference>
<keyword evidence="4 6" id="KW-1133">Transmembrane helix</keyword>
<evidence type="ECO:0000313" key="8">
    <source>
        <dbReference type="EMBL" id="ABV33812.1"/>
    </source>
</evidence>
<gene>
    <name evidence="8" type="ordered locus">Tlet_1254</name>
</gene>
<dbReference type="HOGENOM" id="CLU_000445_134_7_0"/>
<protein>
    <recommendedName>
        <fullName evidence="7">Cache domain-containing protein</fullName>
    </recommendedName>
</protein>
<keyword evidence="2" id="KW-1003">Cell membrane</keyword>
<evidence type="ECO:0000256" key="6">
    <source>
        <dbReference type="SAM" id="Phobius"/>
    </source>
</evidence>
<dbReference type="SUPFAM" id="SSF103190">
    <property type="entry name" value="Sensory domain-like"/>
    <property type="match status" value="1"/>
</dbReference>
<comment type="subcellular location">
    <subcellularLocation>
        <location evidence="1">Cell membrane</location>
        <topology evidence="1">Multi-pass membrane protein</topology>
    </subcellularLocation>
</comment>
<dbReference type="EMBL" id="CP000812">
    <property type="protein sequence ID" value="ABV33812.1"/>
    <property type="molecule type" value="Genomic_DNA"/>
</dbReference>
<evidence type="ECO:0000256" key="2">
    <source>
        <dbReference type="ARBA" id="ARBA00022475"/>
    </source>
</evidence>
<dbReference type="Gene3D" id="6.10.340.10">
    <property type="match status" value="1"/>
</dbReference>
<dbReference type="InterPro" id="IPR029151">
    <property type="entry name" value="Sensor-like_sf"/>
</dbReference>
<organism evidence="8 9">
    <name type="scientific">Pseudothermotoga lettingae (strain ATCC BAA-301 / DSM 14385 / NBRC 107922 / TMO)</name>
    <name type="common">Thermotoga lettingae</name>
    <dbReference type="NCBI Taxonomy" id="416591"/>
    <lineage>
        <taxon>Bacteria</taxon>
        <taxon>Thermotogati</taxon>
        <taxon>Thermotogota</taxon>
        <taxon>Thermotogae</taxon>
        <taxon>Thermotogales</taxon>
        <taxon>Thermotogaceae</taxon>
        <taxon>Pseudothermotoga</taxon>
    </lineage>
</organism>
<evidence type="ECO:0000256" key="3">
    <source>
        <dbReference type="ARBA" id="ARBA00022692"/>
    </source>
</evidence>
<reference evidence="8 9" key="1">
    <citation type="submission" date="2007-08" db="EMBL/GenBank/DDBJ databases">
        <title>Complete sequence of Thermotoga lettingae TMO.</title>
        <authorList>
            <consortium name="US DOE Joint Genome Institute"/>
            <person name="Copeland A."/>
            <person name="Lucas S."/>
            <person name="Lapidus A."/>
            <person name="Barry K."/>
            <person name="Glavina del Rio T."/>
            <person name="Dalin E."/>
            <person name="Tice H."/>
            <person name="Pitluck S."/>
            <person name="Foster B."/>
            <person name="Bruce D."/>
            <person name="Schmutz J."/>
            <person name="Larimer F."/>
            <person name="Land M."/>
            <person name="Hauser L."/>
            <person name="Kyrpides N."/>
            <person name="Mikhailova N."/>
            <person name="Nelson K."/>
            <person name="Gogarten J.P."/>
            <person name="Noll K."/>
            <person name="Richardson P."/>
        </authorList>
    </citation>
    <scope>NUCLEOTIDE SEQUENCE [LARGE SCALE GENOMIC DNA]</scope>
    <source>
        <strain evidence="9">ATCC BAA-301 / DSM 14385 / NBRC 107922 / TMO</strain>
    </source>
</reference>
<dbReference type="CDD" id="cd18773">
    <property type="entry name" value="PDC1_HK_sensor"/>
    <property type="match status" value="1"/>
</dbReference>
<evidence type="ECO:0000256" key="4">
    <source>
        <dbReference type="ARBA" id="ARBA00022989"/>
    </source>
</evidence>
<keyword evidence="9" id="KW-1185">Reference proteome</keyword>
<accession>A8F6M8</accession>
<dbReference type="AlphaFoldDB" id="A8F6M8"/>
<dbReference type="GO" id="GO:0005886">
    <property type="term" value="C:plasma membrane"/>
    <property type="evidence" value="ECO:0007669"/>
    <property type="project" value="UniProtKB-SubCell"/>
</dbReference>
<feature type="transmembrane region" description="Helical" evidence="6">
    <location>
        <begin position="12"/>
        <end position="33"/>
    </location>
</feature>
<keyword evidence="5 6" id="KW-0472">Membrane</keyword>
<evidence type="ECO:0000259" key="7">
    <source>
        <dbReference type="Pfam" id="PF02743"/>
    </source>
</evidence>
<dbReference type="InterPro" id="IPR033479">
    <property type="entry name" value="dCache_1"/>
</dbReference>
<keyword evidence="3 6" id="KW-0812">Transmembrane</keyword>
<dbReference type="Pfam" id="PF02743">
    <property type="entry name" value="dCache_1"/>
    <property type="match status" value="1"/>
</dbReference>
<dbReference type="STRING" id="416591.Tlet_1254"/>
<dbReference type="eggNOG" id="COG3706">
    <property type="taxonomic scope" value="Bacteria"/>
</dbReference>
<feature type="domain" description="Cache" evidence="7">
    <location>
        <begin position="54"/>
        <end position="265"/>
    </location>
</feature>
<evidence type="ECO:0000256" key="1">
    <source>
        <dbReference type="ARBA" id="ARBA00004651"/>
    </source>
</evidence>
<feature type="transmembrane region" description="Helical" evidence="6">
    <location>
        <begin position="276"/>
        <end position="297"/>
    </location>
</feature>
<dbReference type="OrthoDB" id="9763484at2"/>
<name>A8F6M8_PSELT</name>